<sequence length="204" mass="23564">MFRYFKLNILPHLLYYLVRLIYATNKKVYHHPKNDNKEAMIICMWHGDLMSQPYNYFAFRKNGIVKAMISHNKDGEIITKLVSNFKIGAVRGSTSKGAAKVMISAIKELKDGNDIAITPDGPRGPRYSIADGIVAIAQKSEKNIVCFNTIPTKYWQFNSWDKFILPKPFGRIDFYISEPYDIKDMEFEEAKVFIKEKMLIHSIA</sequence>
<accession>A0A0G9K1G3</accession>
<dbReference type="CDD" id="cd07983">
    <property type="entry name" value="LPLAT_DUF374-like"/>
    <property type="match status" value="1"/>
</dbReference>
<proteinExistence type="predicted"/>
<dbReference type="RefSeq" id="WP_004510303.1">
    <property type="nucleotide sequence ID" value="NZ_JAIQ01000085.1"/>
</dbReference>
<dbReference type="Pfam" id="PF04028">
    <property type="entry name" value="DUF374"/>
    <property type="match status" value="1"/>
</dbReference>
<protein>
    <recommendedName>
        <fullName evidence="1">DUF374 domain-containing protein</fullName>
    </recommendedName>
</protein>
<evidence type="ECO:0000313" key="3">
    <source>
        <dbReference type="Proteomes" id="UP000035514"/>
    </source>
</evidence>
<dbReference type="PATRIC" id="fig|1447256.3.peg.1133"/>
<name>A0A0G9K1G3_9BACT</name>
<dbReference type="EMBL" id="JAIQ01000085">
    <property type="protein sequence ID" value="KLE00342.1"/>
    <property type="molecule type" value="Genomic_DNA"/>
</dbReference>
<gene>
    <name evidence="2" type="ORF">AA20_05820</name>
</gene>
<evidence type="ECO:0000313" key="2">
    <source>
        <dbReference type="EMBL" id="KLE00342.1"/>
    </source>
</evidence>
<reference evidence="2 3" key="1">
    <citation type="submission" date="2014-01" db="EMBL/GenBank/DDBJ databases">
        <title>Development of a Comparative Genomic Fingerprinting Assay for High Resolution Genotyping of Arcobacter butzleri.</title>
        <authorList>
            <person name="Webb A.L."/>
            <person name="Inglis G.D."/>
            <person name="Kruczkiewicz P."/>
            <person name="Selinger L.B."/>
            <person name="Taboada E.N."/>
        </authorList>
    </citation>
    <scope>NUCLEOTIDE SEQUENCE [LARGE SCALE GENOMIC DNA]</scope>
    <source>
        <strain evidence="2 3">L348</strain>
    </source>
</reference>
<dbReference type="InterPro" id="IPR007172">
    <property type="entry name" value="DUF374"/>
</dbReference>
<organism evidence="2 3">
    <name type="scientific">Aliarcobacter butzleri L348</name>
    <dbReference type="NCBI Taxonomy" id="1447256"/>
    <lineage>
        <taxon>Bacteria</taxon>
        <taxon>Pseudomonadati</taxon>
        <taxon>Campylobacterota</taxon>
        <taxon>Epsilonproteobacteria</taxon>
        <taxon>Campylobacterales</taxon>
        <taxon>Arcobacteraceae</taxon>
        <taxon>Aliarcobacter</taxon>
    </lineage>
</organism>
<dbReference type="GeneID" id="24304295"/>
<dbReference type="Proteomes" id="UP000035514">
    <property type="component" value="Unassembled WGS sequence"/>
</dbReference>
<comment type="caution">
    <text evidence="2">The sequence shown here is derived from an EMBL/GenBank/DDBJ whole genome shotgun (WGS) entry which is preliminary data.</text>
</comment>
<evidence type="ECO:0000259" key="1">
    <source>
        <dbReference type="Pfam" id="PF04028"/>
    </source>
</evidence>
<dbReference type="AlphaFoldDB" id="A0A0G9K1G3"/>
<feature type="domain" description="DUF374" evidence="1">
    <location>
        <begin position="60"/>
        <end position="126"/>
    </location>
</feature>